<dbReference type="AlphaFoldDB" id="A0A238FFV7"/>
<dbReference type="Proteomes" id="UP000198372">
    <property type="component" value="Unassembled WGS sequence"/>
</dbReference>
<evidence type="ECO:0000256" key="1">
    <source>
        <dbReference type="ARBA" id="ARBA00004613"/>
    </source>
</evidence>
<gene>
    <name evidence="7" type="ORF">BQ2448_3655</name>
</gene>
<evidence type="ECO:0000259" key="6">
    <source>
        <dbReference type="PROSITE" id="PS52012"/>
    </source>
</evidence>
<dbReference type="InterPro" id="IPR008427">
    <property type="entry name" value="Extracellular_membr_CFEM_dom"/>
</dbReference>
<proteinExistence type="predicted"/>
<accession>A0A238FFV7</accession>
<evidence type="ECO:0000256" key="4">
    <source>
        <dbReference type="ARBA" id="ARBA00023157"/>
    </source>
</evidence>
<evidence type="ECO:0000313" key="8">
    <source>
        <dbReference type="Proteomes" id="UP000198372"/>
    </source>
</evidence>
<dbReference type="PROSITE" id="PS52012">
    <property type="entry name" value="CFEM"/>
    <property type="match status" value="1"/>
</dbReference>
<comment type="subcellular location">
    <subcellularLocation>
        <location evidence="1">Secreted</location>
    </subcellularLocation>
</comment>
<feature type="chain" id="PRO_5013234993" evidence="5">
    <location>
        <begin position="21"/>
        <end position="78"/>
    </location>
</feature>
<sequence length="78" mass="8101">MHVSFASLIIIALSATTMFAADTAPTGPPSLLPVCGANCAKSVAPRTSCKDVGNITCQCSDQNYSTLMNLCILASQYT</sequence>
<evidence type="ECO:0000256" key="5">
    <source>
        <dbReference type="SAM" id="SignalP"/>
    </source>
</evidence>
<organism evidence="7 8">
    <name type="scientific">Microbotryum intermedium</name>
    <dbReference type="NCBI Taxonomy" id="269621"/>
    <lineage>
        <taxon>Eukaryota</taxon>
        <taxon>Fungi</taxon>
        <taxon>Dikarya</taxon>
        <taxon>Basidiomycota</taxon>
        <taxon>Pucciniomycotina</taxon>
        <taxon>Microbotryomycetes</taxon>
        <taxon>Microbotryales</taxon>
        <taxon>Microbotryaceae</taxon>
        <taxon>Microbotryum</taxon>
    </lineage>
</organism>
<keyword evidence="3 5" id="KW-0732">Signal</keyword>
<feature type="domain" description="CFEM" evidence="6">
    <location>
        <begin position="3"/>
        <end position="78"/>
    </location>
</feature>
<keyword evidence="4" id="KW-1015">Disulfide bond</keyword>
<dbReference type="Pfam" id="PF05730">
    <property type="entry name" value="CFEM"/>
    <property type="match status" value="1"/>
</dbReference>
<evidence type="ECO:0000256" key="2">
    <source>
        <dbReference type="ARBA" id="ARBA00022525"/>
    </source>
</evidence>
<protein>
    <submittedName>
        <fullName evidence="7">BQ2448_3655 protein</fullName>
    </submittedName>
</protein>
<reference evidence="8" key="1">
    <citation type="submission" date="2016-09" db="EMBL/GenBank/DDBJ databases">
        <authorList>
            <person name="Jeantristanb JTB J.-T."/>
            <person name="Ricardo R."/>
        </authorList>
    </citation>
    <scope>NUCLEOTIDE SEQUENCE [LARGE SCALE GENOMIC DNA]</scope>
</reference>
<dbReference type="EMBL" id="FMSP01000006">
    <property type="protein sequence ID" value="SCV70893.1"/>
    <property type="molecule type" value="Genomic_DNA"/>
</dbReference>
<evidence type="ECO:0000313" key="7">
    <source>
        <dbReference type="EMBL" id="SCV70893.1"/>
    </source>
</evidence>
<name>A0A238FFV7_9BASI</name>
<evidence type="ECO:0000256" key="3">
    <source>
        <dbReference type="ARBA" id="ARBA00022729"/>
    </source>
</evidence>
<dbReference type="GO" id="GO:0005576">
    <property type="term" value="C:extracellular region"/>
    <property type="evidence" value="ECO:0007669"/>
    <property type="project" value="UniProtKB-SubCell"/>
</dbReference>
<keyword evidence="2" id="KW-0964">Secreted</keyword>
<feature type="signal peptide" evidence="5">
    <location>
        <begin position="1"/>
        <end position="20"/>
    </location>
</feature>
<keyword evidence="8" id="KW-1185">Reference proteome</keyword>